<name>A0A0Q9YLE2_9GAMM</name>
<dbReference type="PRINTS" id="PR00120">
    <property type="entry name" value="HATPASE"/>
</dbReference>
<keyword evidence="4" id="KW-0547">Nucleotide-binding</keyword>
<dbReference type="SUPFAM" id="SSF56784">
    <property type="entry name" value="HAD-like"/>
    <property type="match status" value="1"/>
</dbReference>
<dbReference type="EC" id="3.6.3.8" evidence="11"/>
<dbReference type="InterPro" id="IPR006068">
    <property type="entry name" value="ATPase_P-typ_cation-transptr_C"/>
</dbReference>
<dbReference type="InterPro" id="IPR023299">
    <property type="entry name" value="ATPase_P-typ_cyto_dom_N"/>
</dbReference>
<dbReference type="PANTHER" id="PTHR43294">
    <property type="entry name" value="SODIUM/POTASSIUM-TRANSPORTING ATPASE SUBUNIT ALPHA"/>
    <property type="match status" value="1"/>
</dbReference>
<keyword evidence="11" id="KW-0378">Hydrolase</keyword>
<dbReference type="Pfam" id="PF00122">
    <property type="entry name" value="E1-E2_ATPase"/>
    <property type="match status" value="1"/>
</dbReference>
<dbReference type="EMBL" id="LKAJ02000001">
    <property type="protein sequence ID" value="MCS5711472.1"/>
    <property type="molecule type" value="Genomic_DNA"/>
</dbReference>
<evidence type="ECO:0000256" key="9">
    <source>
        <dbReference type="SAM" id="Phobius"/>
    </source>
</evidence>
<dbReference type="InterPro" id="IPR036412">
    <property type="entry name" value="HAD-like_sf"/>
</dbReference>
<dbReference type="PATRIC" id="fig|1590043.3.peg.1313"/>
<proteinExistence type="inferred from homology"/>
<dbReference type="GO" id="GO:0006883">
    <property type="term" value="P:intracellular sodium ion homeostasis"/>
    <property type="evidence" value="ECO:0007669"/>
    <property type="project" value="TreeGrafter"/>
</dbReference>
<dbReference type="InterPro" id="IPR008250">
    <property type="entry name" value="ATPase_P-typ_transduc_dom_A_sf"/>
</dbReference>
<feature type="transmembrane region" description="Helical" evidence="9">
    <location>
        <begin position="230"/>
        <end position="249"/>
    </location>
</feature>
<dbReference type="InterPro" id="IPR004014">
    <property type="entry name" value="ATPase_P-typ_cation-transptr_N"/>
</dbReference>
<dbReference type="GO" id="GO:0016887">
    <property type="term" value="F:ATP hydrolysis activity"/>
    <property type="evidence" value="ECO:0007669"/>
    <property type="project" value="InterPro"/>
</dbReference>
<evidence type="ECO:0000313" key="11">
    <source>
        <dbReference type="EMBL" id="KRG21542.1"/>
    </source>
</evidence>
<dbReference type="Pfam" id="PF00702">
    <property type="entry name" value="Hydrolase"/>
    <property type="match status" value="1"/>
</dbReference>
<dbReference type="GO" id="GO:1990573">
    <property type="term" value="P:potassium ion import across plasma membrane"/>
    <property type="evidence" value="ECO:0007669"/>
    <property type="project" value="TreeGrafter"/>
</dbReference>
<dbReference type="InterPro" id="IPR018303">
    <property type="entry name" value="ATPase_P-typ_P_site"/>
</dbReference>
<evidence type="ECO:0000256" key="1">
    <source>
        <dbReference type="ARBA" id="ARBA00004141"/>
    </source>
</evidence>
<dbReference type="GO" id="GO:1902600">
    <property type="term" value="P:proton transmembrane transport"/>
    <property type="evidence" value="ECO:0007669"/>
    <property type="project" value="TreeGrafter"/>
</dbReference>
<evidence type="ECO:0000259" key="10">
    <source>
        <dbReference type="SMART" id="SM00831"/>
    </source>
</evidence>
<dbReference type="Pfam" id="PF00689">
    <property type="entry name" value="Cation_ATPase_C"/>
    <property type="match status" value="1"/>
</dbReference>
<protein>
    <submittedName>
        <fullName evidence="11">Calcium-transporting ATPase 1</fullName>
        <ecNumber evidence="11">3.6.3.8</ecNumber>
    </submittedName>
    <submittedName>
        <fullName evidence="12">Cation-translocating P-type ATPase</fullName>
    </submittedName>
</protein>
<comment type="caution">
    <text evidence="11">The sequence shown here is derived from an EMBL/GenBank/DDBJ whole genome shotgun (WGS) entry which is preliminary data.</text>
</comment>
<evidence type="ECO:0000313" key="12">
    <source>
        <dbReference type="EMBL" id="MCS5711472.1"/>
    </source>
</evidence>
<dbReference type="Gene3D" id="3.40.50.1000">
    <property type="entry name" value="HAD superfamily/HAD-like"/>
    <property type="match status" value="2"/>
</dbReference>
<dbReference type="SUPFAM" id="SSF81660">
    <property type="entry name" value="Metal cation-transporting ATPase, ATP-binding domain N"/>
    <property type="match status" value="1"/>
</dbReference>
<feature type="transmembrane region" description="Helical" evidence="9">
    <location>
        <begin position="712"/>
        <end position="736"/>
    </location>
</feature>
<evidence type="ECO:0000256" key="2">
    <source>
        <dbReference type="ARBA" id="ARBA00005675"/>
    </source>
</evidence>
<dbReference type="Gene3D" id="2.70.150.10">
    <property type="entry name" value="Calcium-transporting ATPase, cytoplasmic transduction domain A"/>
    <property type="match status" value="1"/>
</dbReference>
<dbReference type="SFLD" id="SFLDS00003">
    <property type="entry name" value="Haloacid_Dehalogenase"/>
    <property type="match status" value="1"/>
</dbReference>
<dbReference type="PANTHER" id="PTHR43294:SF20">
    <property type="entry name" value="P-TYPE ATPASE"/>
    <property type="match status" value="1"/>
</dbReference>
<evidence type="ECO:0000256" key="4">
    <source>
        <dbReference type="ARBA" id="ARBA00022741"/>
    </source>
</evidence>
<evidence type="ECO:0000256" key="3">
    <source>
        <dbReference type="ARBA" id="ARBA00022692"/>
    </source>
</evidence>
<evidence type="ECO:0000256" key="7">
    <source>
        <dbReference type="ARBA" id="ARBA00022989"/>
    </source>
</evidence>
<accession>A0A0Q9YLE2</accession>
<comment type="subcellular location">
    <subcellularLocation>
        <location evidence="1">Membrane</location>
        <topology evidence="1">Multi-pass membrane protein</topology>
    </subcellularLocation>
</comment>
<dbReference type="EMBL" id="LKAJ01000004">
    <property type="protein sequence ID" value="KRG21542.1"/>
    <property type="molecule type" value="Genomic_DNA"/>
</dbReference>
<dbReference type="AlphaFoldDB" id="A0A0Q9YLE2"/>
<keyword evidence="7 9" id="KW-1133">Transmembrane helix</keyword>
<evidence type="ECO:0000313" key="13">
    <source>
        <dbReference type="Proteomes" id="UP000051497"/>
    </source>
</evidence>
<feature type="transmembrane region" description="Helical" evidence="9">
    <location>
        <begin position="785"/>
        <end position="806"/>
    </location>
</feature>
<gene>
    <name evidence="12" type="ORF">HT99x_008495</name>
    <name evidence="11" type="ORF">HT99x_01295</name>
</gene>
<dbReference type="PROSITE" id="PS00154">
    <property type="entry name" value="ATPASE_E1_E2"/>
    <property type="match status" value="1"/>
</dbReference>
<reference evidence="11" key="1">
    <citation type="submission" date="2015-09" db="EMBL/GenBank/DDBJ databases">
        <title>Draft Genome Sequences of Two Novel Amoeba-resistant Intranuclear Bacteria, Candidatus Berkiella cookevillensis and Candidatus Berkiella aquae.</title>
        <authorList>
            <person name="Mehari Y.T."/>
            <person name="Arivett B.A."/>
            <person name="Farone A.L."/>
            <person name="Gunderson J.H."/>
            <person name="Farone M.B."/>
        </authorList>
    </citation>
    <scope>NUCLEOTIDE SEQUENCE [LARGE SCALE GENOMIC DNA]</scope>
    <source>
        <strain evidence="11">HT99</strain>
    </source>
</reference>
<feature type="domain" description="Cation-transporting P-type ATPase N-terminal" evidence="10">
    <location>
        <begin position="4"/>
        <end position="63"/>
    </location>
</feature>
<dbReference type="GO" id="GO:0030007">
    <property type="term" value="P:intracellular potassium ion homeostasis"/>
    <property type="evidence" value="ECO:0007669"/>
    <property type="project" value="TreeGrafter"/>
</dbReference>
<evidence type="ECO:0000256" key="5">
    <source>
        <dbReference type="ARBA" id="ARBA00022840"/>
    </source>
</evidence>
<dbReference type="PRINTS" id="PR00119">
    <property type="entry name" value="CATATPASE"/>
</dbReference>
<dbReference type="InterPro" id="IPR023214">
    <property type="entry name" value="HAD_sf"/>
</dbReference>
<feature type="transmembrane region" description="Helical" evidence="9">
    <location>
        <begin position="645"/>
        <end position="665"/>
    </location>
</feature>
<dbReference type="GO" id="GO:0005391">
    <property type="term" value="F:P-type sodium:potassium-exchanging transporter activity"/>
    <property type="evidence" value="ECO:0007669"/>
    <property type="project" value="TreeGrafter"/>
</dbReference>
<dbReference type="Proteomes" id="UP000051497">
    <property type="component" value="Unassembled WGS sequence"/>
</dbReference>
<sequence>MNNSFSHLGLSTVEAIKRLKKDGPNILPSKKRRTLFAIGLETLREPMFLLLLVAGLIYLFIGELREGLSLFVFLNLIIVIKLYQEGKTERALEALRDLASPRALVVRDGHLVHISGTDVVRDDVVLLKEGDRVPADGILYSETNLQVDESLLTGESVAVNKIASTTPMTTPMSPPGGDNLPFVYSGTLAVAGQGIFLVKATGINTEMGRIGIDLESIGTETSPLQKQTTYLVKILAAIGLLFCILLILIDGMMHGNWMKSTLLGIALLMSMIPEEFPVVLTIFPALGAWRLSSKQVLTRRISAIETLGSTSALCVDKTGTITQNSMVVSELWANNSLYNVNALDKEFTESCRLLIEYAILASQAQPFDPMEKAFHQLGKQHLSENEYLHSNWKLVHEYALTPELPAMSHIWKIDNEDHHIIAAKGSPEAIMDLCHMNTEAKQQILLVLKNMAEHGLRILAVAKGTYSGNILPKNQNDLAFTFIGLLGLSDPLREGIPQAVQECHEAGIRVIMITGDYPLTAKAIGAQAGLSSNEILTGDELKHLRDEELQNRIQSTNICARITPNQKFRIVKALKANNHIVAMTGDGVNDAPALKSAHVSIAMGNRGSDVAREASTLVLLDDNFASIVNAMRSGRRIFDNMQKSMAFILAVHVPIAGIALFPILFSLPPVFYPLHIALIELIIDPTCSIAFENEPAEKDLMKRPPRKINDPILNKKTIFSALLQGLGVLIITFLIYVLSLKVMPETEARTFTFSSLVISNLILIYSNRSRTKSIFRLLTIPNKILILIALTTIMILLSTIYLPFFADILHFSPLTINQLLLSFGGGITCVLWFEVLKIILRRI</sequence>
<dbReference type="STRING" id="295108.HT99x_01295"/>
<dbReference type="GO" id="GO:0005886">
    <property type="term" value="C:plasma membrane"/>
    <property type="evidence" value="ECO:0007669"/>
    <property type="project" value="TreeGrafter"/>
</dbReference>
<dbReference type="Gene3D" id="1.20.1110.10">
    <property type="entry name" value="Calcium-transporting ATPase, transmembrane domain"/>
    <property type="match status" value="2"/>
</dbReference>
<organism evidence="11">
    <name type="scientific">Candidatus Berkiella aquae</name>
    <dbReference type="NCBI Taxonomy" id="295108"/>
    <lineage>
        <taxon>Bacteria</taxon>
        <taxon>Pseudomonadati</taxon>
        <taxon>Pseudomonadota</taxon>
        <taxon>Gammaproteobacteria</taxon>
        <taxon>Candidatus Berkiellales</taxon>
        <taxon>Candidatus Berkiellaceae</taxon>
        <taxon>Candidatus Berkiella</taxon>
    </lineage>
</organism>
<dbReference type="SFLD" id="SFLDF00027">
    <property type="entry name" value="p-type_atpase"/>
    <property type="match status" value="1"/>
</dbReference>
<keyword evidence="6" id="KW-1278">Translocase</keyword>
<comment type="similarity">
    <text evidence="2">Belongs to the cation transport ATPase (P-type) (TC 3.A.3) family. Type IIA subfamily.</text>
</comment>
<dbReference type="SUPFAM" id="SSF81653">
    <property type="entry name" value="Calcium ATPase, transduction domain A"/>
    <property type="match status" value="1"/>
</dbReference>
<feature type="transmembrane region" description="Helical" evidence="9">
    <location>
        <begin position="67"/>
        <end position="83"/>
    </location>
</feature>
<keyword evidence="5" id="KW-0067">ATP-binding</keyword>
<feature type="transmembrane region" description="Helical" evidence="9">
    <location>
        <begin position="818"/>
        <end position="840"/>
    </location>
</feature>
<dbReference type="NCBIfam" id="TIGR01494">
    <property type="entry name" value="ATPase_P-type"/>
    <property type="match status" value="2"/>
</dbReference>
<evidence type="ECO:0000256" key="8">
    <source>
        <dbReference type="ARBA" id="ARBA00023136"/>
    </source>
</evidence>
<keyword evidence="8 9" id="KW-0472">Membrane</keyword>
<dbReference type="OrthoDB" id="9814270at2"/>
<dbReference type="GO" id="GO:0036376">
    <property type="term" value="P:sodium ion export across plasma membrane"/>
    <property type="evidence" value="ECO:0007669"/>
    <property type="project" value="TreeGrafter"/>
</dbReference>
<reference evidence="12" key="2">
    <citation type="journal article" date="2016" name="Genome Announc.">
        <title>Draft Genome Sequences of Two Novel Amoeba-Resistant Intranuclear Bacteria, 'Candidatus Berkiella cookevillensis' and 'Candidatus Berkiella aquae'.</title>
        <authorList>
            <person name="Mehari Y.T."/>
            <person name="Arivett B.A."/>
            <person name="Farone A.L."/>
            <person name="Gunderson J.H."/>
            <person name="Farone M.B."/>
        </authorList>
    </citation>
    <scope>NUCLEOTIDE SEQUENCE</scope>
    <source>
        <strain evidence="12">HT99</strain>
    </source>
</reference>
<dbReference type="SFLD" id="SFLDG00002">
    <property type="entry name" value="C1.7:_P-type_atpase_like"/>
    <property type="match status" value="1"/>
</dbReference>
<keyword evidence="3 9" id="KW-0812">Transmembrane</keyword>
<dbReference type="InterPro" id="IPR050510">
    <property type="entry name" value="Cation_transp_ATPase_P-type"/>
</dbReference>
<dbReference type="InterPro" id="IPR001757">
    <property type="entry name" value="P_typ_ATPase"/>
</dbReference>
<evidence type="ECO:0000256" key="6">
    <source>
        <dbReference type="ARBA" id="ARBA00022967"/>
    </source>
</evidence>
<reference evidence="12" key="3">
    <citation type="submission" date="2021-06" db="EMBL/GenBank/DDBJ databases">
        <title>Genomic Description and Analysis of Intracellular Bacteria, Candidatus Berkiella cookevillensis and Candidatus Berkiella aquae.</title>
        <authorList>
            <person name="Kidane D.T."/>
            <person name="Mehari Y.T."/>
            <person name="Rice F.C."/>
            <person name="Arivett B.A."/>
            <person name="Farone A.L."/>
            <person name="Berk S.G."/>
            <person name="Farone M.B."/>
        </authorList>
    </citation>
    <scope>NUCLEOTIDE SEQUENCE</scope>
    <source>
        <strain evidence="12">HT99</strain>
    </source>
</reference>
<dbReference type="Gene3D" id="3.40.1110.10">
    <property type="entry name" value="Calcium-transporting ATPase, cytoplasmic domain N"/>
    <property type="match status" value="2"/>
</dbReference>
<dbReference type="GO" id="GO:0005524">
    <property type="term" value="F:ATP binding"/>
    <property type="evidence" value="ECO:0007669"/>
    <property type="project" value="UniProtKB-KW"/>
</dbReference>
<dbReference type="RefSeq" id="WP_075065924.1">
    <property type="nucleotide sequence ID" value="NZ_LKAJ02000001.1"/>
</dbReference>
<feature type="transmembrane region" description="Helical" evidence="9">
    <location>
        <begin position="261"/>
        <end position="289"/>
    </location>
</feature>
<dbReference type="SMART" id="SM00831">
    <property type="entry name" value="Cation_ATPase_N"/>
    <property type="match status" value="1"/>
</dbReference>
<dbReference type="InterPro" id="IPR023298">
    <property type="entry name" value="ATPase_P-typ_TM_dom_sf"/>
</dbReference>
<keyword evidence="13" id="KW-1185">Reference proteome</keyword>
<dbReference type="SUPFAM" id="SSF81665">
    <property type="entry name" value="Calcium ATPase, transmembrane domain M"/>
    <property type="match status" value="1"/>
</dbReference>
<dbReference type="InterPro" id="IPR044492">
    <property type="entry name" value="P_typ_ATPase_HD_dom"/>
</dbReference>
<dbReference type="Pfam" id="PF00690">
    <property type="entry name" value="Cation_ATPase_N"/>
    <property type="match status" value="1"/>
</dbReference>
<dbReference type="InterPro" id="IPR059000">
    <property type="entry name" value="ATPase_P-type_domA"/>
</dbReference>